<protein>
    <submittedName>
        <fullName evidence="2">Uncharacterized protein</fullName>
    </submittedName>
</protein>
<gene>
    <name evidence="2" type="ORF">GCM10010466_29600</name>
</gene>
<keyword evidence="3" id="KW-1185">Reference proteome</keyword>
<feature type="region of interest" description="Disordered" evidence="1">
    <location>
        <begin position="1"/>
        <end position="23"/>
    </location>
</feature>
<name>A0ABP6N562_9ACTN</name>
<comment type="caution">
    <text evidence="2">The sequence shown here is derived from an EMBL/GenBank/DDBJ whole genome shotgun (WGS) entry which is preliminary data.</text>
</comment>
<organism evidence="2 3">
    <name type="scientific">Planomonospora alba</name>
    <dbReference type="NCBI Taxonomy" id="161354"/>
    <lineage>
        <taxon>Bacteria</taxon>
        <taxon>Bacillati</taxon>
        <taxon>Actinomycetota</taxon>
        <taxon>Actinomycetes</taxon>
        <taxon>Streptosporangiales</taxon>
        <taxon>Streptosporangiaceae</taxon>
        <taxon>Planomonospora</taxon>
    </lineage>
</organism>
<evidence type="ECO:0000313" key="2">
    <source>
        <dbReference type="EMBL" id="GAA3136866.1"/>
    </source>
</evidence>
<evidence type="ECO:0000313" key="3">
    <source>
        <dbReference type="Proteomes" id="UP001500320"/>
    </source>
</evidence>
<accession>A0ABP6N562</accession>
<feature type="compositionally biased region" description="Basic and acidic residues" evidence="1">
    <location>
        <begin position="14"/>
        <end position="23"/>
    </location>
</feature>
<reference evidence="3" key="1">
    <citation type="journal article" date="2019" name="Int. J. Syst. Evol. Microbiol.">
        <title>The Global Catalogue of Microorganisms (GCM) 10K type strain sequencing project: providing services to taxonomists for standard genome sequencing and annotation.</title>
        <authorList>
            <consortium name="The Broad Institute Genomics Platform"/>
            <consortium name="The Broad Institute Genome Sequencing Center for Infectious Disease"/>
            <person name="Wu L."/>
            <person name="Ma J."/>
        </authorList>
    </citation>
    <scope>NUCLEOTIDE SEQUENCE [LARGE SCALE GENOMIC DNA]</scope>
    <source>
        <strain evidence="3">JCM 9373</strain>
    </source>
</reference>
<dbReference type="Proteomes" id="UP001500320">
    <property type="component" value="Unassembled WGS sequence"/>
</dbReference>
<proteinExistence type="predicted"/>
<sequence>MESVSAMGPAGTDEGERVIPTRGDEVEQWLERRLGDMVPAGERFAAVSGLLIEYRYRAYRGIPLSDPDPWKV</sequence>
<dbReference type="EMBL" id="BAAAUT010000021">
    <property type="protein sequence ID" value="GAA3136866.1"/>
    <property type="molecule type" value="Genomic_DNA"/>
</dbReference>
<evidence type="ECO:0000256" key="1">
    <source>
        <dbReference type="SAM" id="MobiDB-lite"/>
    </source>
</evidence>